<reference evidence="3 4" key="1">
    <citation type="submission" date="2018-08" db="EMBL/GenBank/DDBJ databases">
        <title>Chitinophaga sp. K20C18050901, a novel bacterium isolated from forest soil.</title>
        <authorList>
            <person name="Wang C."/>
        </authorList>
    </citation>
    <scope>NUCLEOTIDE SEQUENCE [LARGE SCALE GENOMIC DNA]</scope>
    <source>
        <strain evidence="3 4">K20C18050901</strain>
    </source>
</reference>
<evidence type="ECO:0000256" key="1">
    <source>
        <dbReference type="ARBA" id="ARBA00022801"/>
    </source>
</evidence>
<dbReference type="EMBL" id="QTJV01000002">
    <property type="protein sequence ID" value="RFM35185.1"/>
    <property type="molecule type" value="Genomic_DNA"/>
</dbReference>
<evidence type="ECO:0000259" key="2">
    <source>
        <dbReference type="PROSITE" id="PS50175"/>
    </source>
</evidence>
<keyword evidence="1" id="KW-0378">Hydrolase</keyword>
<proteinExistence type="predicted"/>
<dbReference type="AlphaFoldDB" id="A0A3E1P4S6"/>
<name>A0A3E1P4S6_9BACT</name>
<protein>
    <recommendedName>
        <fullName evidence="2">Peptidase A2 domain-containing protein</fullName>
    </recommendedName>
</protein>
<evidence type="ECO:0000313" key="4">
    <source>
        <dbReference type="Proteomes" id="UP000261174"/>
    </source>
</evidence>
<dbReference type="InterPro" id="IPR021109">
    <property type="entry name" value="Peptidase_aspartic_dom_sf"/>
</dbReference>
<dbReference type="OrthoDB" id="622881at2"/>
<dbReference type="SUPFAM" id="SSF50630">
    <property type="entry name" value="Acid proteases"/>
    <property type="match status" value="1"/>
</dbReference>
<keyword evidence="4" id="KW-1185">Reference proteome</keyword>
<dbReference type="PROSITE" id="PS00141">
    <property type="entry name" value="ASP_PROTEASE"/>
    <property type="match status" value="1"/>
</dbReference>
<dbReference type="Pfam" id="PF13650">
    <property type="entry name" value="Asp_protease_2"/>
    <property type="match status" value="1"/>
</dbReference>
<dbReference type="RefSeq" id="WP_116852667.1">
    <property type="nucleotide sequence ID" value="NZ_QTJV01000002.1"/>
</dbReference>
<organism evidence="3 4">
    <name type="scientific">Chitinophaga silvisoli</name>
    <dbReference type="NCBI Taxonomy" id="2291814"/>
    <lineage>
        <taxon>Bacteria</taxon>
        <taxon>Pseudomonadati</taxon>
        <taxon>Bacteroidota</taxon>
        <taxon>Chitinophagia</taxon>
        <taxon>Chitinophagales</taxon>
        <taxon>Chitinophagaceae</taxon>
        <taxon>Chitinophaga</taxon>
    </lineage>
</organism>
<accession>A0A3E1P4S6</accession>
<dbReference type="Gene3D" id="2.40.70.10">
    <property type="entry name" value="Acid Proteases"/>
    <property type="match status" value="2"/>
</dbReference>
<sequence length="415" mass="46602">MKYTIRLICLLMTINCAGQTNNPNFNQIYTLIMQKDFFHAKSLYDSKLATLSGAQQNYLAALLDNAFNKVSLSAQRIANLKGDFSDSLWFQLYKVKEDNAVKTYDYKAAKATAQTMLQQYKYLLSPDGQDDLKNSLQMWTALEHTAPQRVVINGTNKLKIKKDKAGLNNLLAVVDKDSADFIFDTGANMSTISLSTAKRLHMQIIPADVEVGAITGASVKAQLGVCKQFKLGKIEINNAVFLVLADSALAFPQINYKIEGILGYPVISALREVQLTQDGYLIVPEQETAIHSTPNMAIDRLSPLIFIDGKHYTFDTGADETFLYNNFFEAYKEEIAANYKPVHIRFGGAGGKTEQEAYKIKHHFNIMEKDVVLDSVPVLKDKISNEMVYGNIGQDIIRQFKTMTINFDKMFIKFD</sequence>
<dbReference type="Proteomes" id="UP000261174">
    <property type="component" value="Unassembled WGS sequence"/>
</dbReference>
<dbReference type="GO" id="GO:0006508">
    <property type="term" value="P:proteolysis"/>
    <property type="evidence" value="ECO:0007669"/>
    <property type="project" value="InterPro"/>
</dbReference>
<feature type="domain" description="Peptidase A2" evidence="2">
    <location>
        <begin position="310"/>
        <end position="396"/>
    </location>
</feature>
<comment type="caution">
    <text evidence="3">The sequence shown here is derived from an EMBL/GenBank/DDBJ whole genome shotgun (WGS) entry which is preliminary data.</text>
</comment>
<dbReference type="InterPro" id="IPR001995">
    <property type="entry name" value="Peptidase_A2_cat"/>
</dbReference>
<evidence type="ECO:0000313" key="3">
    <source>
        <dbReference type="EMBL" id="RFM35185.1"/>
    </source>
</evidence>
<gene>
    <name evidence="3" type="ORF">DXN04_07265</name>
</gene>
<dbReference type="InterPro" id="IPR001969">
    <property type="entry name" value="Aspartic_peptidase_AS"/>
</dbReference>
<dbReference type="GO" id="GO:0004190">
    <property type="term" value="F:aspartic-type endopeptidase activity"/>
    <property type="evidence" value="ECO:0007669"/>
    <property type="project" value="InterPro"/>
</dbReference>
<dbReference type="PROSITE" id="PS50175">
    <property type="entry name" value="ASP_PROT_RETROV"/>
    <property type="match status" value="1"/>
</dbReference>